<reference evidence="7 8" key="1">
    <citation type="submission" date="2016-10" db="EMBL/GenBank/DDBJ databases">
        <authorList>
            <person name="de Groot N.N."/>
        </authorList>
    </citation>
    <scope>NUCLEOTIDE SEQUENCE [LARGE SCALE GENOMIC DNA]</scope>
    <source>
        <strain evidence="7 8">AR32</strain>
    </source>
</reference>
<evidence type="ECO:0000256" key="2">
    <source>
        <dbReference type="ARBA" id="ARBA00023125"/>
    </source>
</evidence>
<evidence type="ECO:0000256" key="4">
    <source>
        <dbReference type="SAM" id="MobiDB-lite"/>
    </source>
</evidence>
<feature type="transmembrane region" description="Helical" evidence="5">
    <location>
        <begin position="177"/>
        <end position="200"/>
    </location>
</feature>
<keyword evidence="5" id="KW-1133">Transmembrane helix</keyword>
<feature type="transmembrane region" description="Helical" evidence="5">
    <location>
        <begin position="39"/>
        <end position="58"/>
    </location>
</feature>
<evidence type="ECO:0000256" key="3">
    <source>
        <dbReference type="ARBA" id="ARBA00023163"/>
    </source>
</evidence>
<dbReference type="InterPro" id="IPR018060">
    <property type="entry name" value="HTH_AraC"/>
</dbReference>
<feature type="transmembrane region" description="Helical" evidence="5">
    <location>
        <begin position="206"/>
        <end position="228"/>
    </location>
</feature>
<sequence length="375" mass="43058">MVEDMQYTGVMLMALMTMALAFWMPKWLNDDRVVNRSRWLMAGGLALLGMQFSLQYHYGFRAMGVTQAVIINLLFFIPCSTLISLSMLNLQRQGRIRWREWFVGPVALAAAAAIMLTAAGMNGQPLLSDTPEMRQAALMASICYITMQVCYTYLLLTELHRMRAALANYFDRERSNMLRWMQYSIMVLTVLALLVPVLIYHTGLILAAYGLLFVGSIFYMWLQFVGYIRTNAAMQMREAEENEEEVQQEVEDDARENRKATSKDTTHRIAKAADHWLAQGGHLRSGITIKTVAQEIGVPRYQLTNWLKTTSHEQFSRWITFHRIEAAKQLLKSHPDWSNETIAQQCGFNTRNYFQTVFKKSTGLSPTEYQTSQSH</sequence>
<keyword evidence="5" id="KW-0812">Transmembrane</keyword>
<feature type="domain" description="HTH araC/xylS-type" evidence="6">
    <location>
        <begin position="267"/>
        <end position="372"/>
    </location>
</feature>
<dbReference type="EMBL" id="FNUV01000004">
    <property type="protein sequence ID" value="SEF80879.1"/>
    <property type="molecule type" value="Genomic_DNA"/>
</dbReference>
<organism evidence="7 8">
    <name type="scientific">Xylanibacter ruminicola</name>
    <name type="common">Prevotella ruminicola</name>
    <dbReference type="NCBI Taxonomy" id="839"/>
    <lineage>
        <taxon>Bacteria</taxon>
        <taxon>Pseudomonadati</taxon>
        <taxon>Bacteroidota</taxon>
        <taxon>Bacteroidia</taxon>
        <taxon>Bacteroidales</taxon>
        <taxon>Prevotellaceae</taxon>
        <taxon>Xylanibacter</taxon>
    </lineage>
</organism>
<protein>
    <submittedName>
        <fullName evidence="7">Helix-turn-helix domain-containing protein</fullName>
    </submittedName>
</protein>
<keyword evidence="1" id="KW-0805">Transcription regulation</keyword>
<dbReference type="AlphaFoldDB" id="A0A1H5V0K8"/>
<evidence type="ECO:0000313" key="8">
    <source>
        <dbReference type="Proteomes" id="UP000236735"/>
    </source>
</evidence>
<proteinExistence type="predicted"/>
<feature type="compositionally biased region" description="Acidic residues" evidence="4">
    <location>
        <begin position="240"/>
        <end position="254"/>
    </location>
</feature>
<dbReference type="RefSeq" id="WP_103915657.1">
    <property type="nucleotide sequence ID" value="NZ_FNUV01000004.1"/>
</dbReference>
<evidence type="ECO:0000259" key="6">
    <source>
        <dbReference type="PROSITE" id="PS01124"/>
    </source>
</evidence>
<dbReference type="SUPFAM" id="SSF46689">
    <property type="entry name" value="Homeodomain-like"/>
    <property type="match status" value="1"/>
</dbReference>
<keyword evidence="5" id="KW-0472">Membrane</keyword>
<dbReference type="PANTHER" id="PTHR43280">
    <property type="entry name" value="ARAC-FAMILY TRANSCRIPTIONAL REGULATOR"/>
    <property type="match status" value="1"/>
</dbReference>
<dbReference type="PANTHER" id="PTHR43280:SF2">
    <property type="entry name" value="HTH-TYPE TRANSCRIPTIONAL REGULATOR EXSA"/>
    <property type="match status" value="1"/>
</dbReference>
<feature type="transmembrane region" description="Helical" evidence="5">
    <location>
        <begin position="70"/>
        <end position="90"/>
    </location>
</feature>
<evidence type="ECO:0000256" key="1">
    <source>
        <dbReference type="ARBA" id="ARBA00023015"/>
    </source>
</evidence>
<dbReference type="PROSITE" id="PS01124">
    <property type="entry name" value="HTH_ARAC_FAMILY_2"/>
    <property type="match status" value="1"/>
</dbReference>
<dbReference type="Gene3D" id="1.10.10.60">
    <property type="entry name" value="Homeodomain-like"/>
    <property type="match status" value="1"/>
</dbReference>
<name>A0A1H5V0K8_XYLRU</name>
<evidence type="ECO:0000313" key="7">
    <source>
        <dbReference type="EMBL" id="SEF80879.1"/>
    </source>
</evidence>
<dbReference type="GO" id="GO:0003700">
    <property type="term" value="F:DNA-binding transcription factor activity"/>
    <property type="evidence" value="ECO:0007669"/>
    <property type="project" value="InterPro"/>
</dbReference>
<feature type="transmembrane region" description="Helical" evidence="5">
    <location>
        <begin position="6"/>
        <end position="27"/>
    </location>
</feature>
<dbReference type="Pfam" id="PF12833">
    <property type="entry name" value="HTH_18"/>
    <property type="match status" value="1"/>
</dbReference>
<dbReference type="Proteomes" id="UP000236735">
    <property type="component" value="Unassembled WGS sequence"/>
</dbReference>
<gene>
    <name evidence="7" type="ORF">SAMN05216354_1671</name>
</gene>
<dbReference type="GO" id="GO:0043565">
    <property type="term" value="F:sequence-specific DNA binding"/>
    <property type="evidence" value="ECO:0007669"/>
    <property type="project" value="InterPro"/>
</dbReference>
<feature type="transmembrane region" description="Helical" evidence="5">
    <location>
        <begin position="136"/>
        <end position="156"/>
    </location>
</feature>
<accession>A0A1H5V0K8</accession>
<dbReference type="InterPro" id="IPR009057">
    <property type="entry name" value="Homeodomain-like_sf"/>
</dbReference>
<evidence type="ECO:0000256" key="5">
    <source>
        <dbReference type="SAM" id="Phobius"/>
    </source>
</evidence>
<feature type="compositionally biased region" description="Basic and acidic residues" evidence="4">
    <location>
        <begin position="255"/>
        <end position="265"/>
    </location>
</feature>
<feature type="transmembrane region" description="Helical" evidence="5">
    <location>
        <begin position="102"/>
        <end position="121"/>
    </location>
</feature>
<dbReference type="SMART" id="SM00342">
    <property type="entry name" value="HTH_ARAC"/>
    <property type="match status" value="1"/>
</dbReference>
<keyword evidence="2" id="KW-0238">DNA-binding</keyword>
<feature type="region of interest" description="Disordered" evidence="4">
    <location>
        <begin position="239"/>
        <end position="265"/>
    </location>
</feature>
<keyword evidence="3" id="KW-0804">Transcription</keyword>